<dbReference type="Proteomes" id="UP000794436">
    <property type="component" value="Unassembled WGS sequence"/>
</dbReference>
<dbReference type="GO" id="GO:0016787">
    <property type="term" value="F:hydrolase activity"/>
    <property type="evidence" value="ECO:0007669"/>
    <property type="project" value="UniProtKB-KW"/>
</dbReference>
<comment type="similarity">
    <text evidence="2 8">Belongs to the actin family.</text>
</comment>
<evidence type="ECO:0000313" key="10">
    <source>
        <dbReference type="Proteomes" id="UP000794436"/>
    </source>
</evidence>
<dbReference type="PRINTS" id="PR00190">
    <property type="entry name" value="ACTIN"/>
</dbReference>
<keyword evidence="6" id="KW-0963">Cytoplasm</keyword>
<keyword evidence="5" id="KW-0067">ATP-binding</keyword>
<dbReference type="FunFam" id="3.30.420.40:FF:000058">
    <property type="entry name" value="Putative actin-related protein 5"/>
    <property type="match status" value="1"/>
</dbReference>
<comment type="caution">
    <text evidence="9">The sequence shown here is derived from an EMBL/GenBank/DDBJ whole genome shotgun (WGS) entry which is preliminary data.</text>
</comment>
<keyword evidence="3" id="KW-0547">Nucleotide-binding</keyword>
<proteinExistence type="inferred from homology"/>
<dbReference type="SMART" id="SM00268">
    <property type="entry name" value="ACTIN"/>
    <property type="match status" value="1"/>
</dbReference>
<keyword evidence="4" id="KW-0378">Hydrolase</keyword>
<keyword evidence="10" id="KW-1185">Reference proteome</keyword>
<evidence type="ECO:0000256" key="2">
    <source>
        <dbReference type="ARBA" id="ARBA00006752"/>
    </source>
</evidence>
<evidence type="ECO:0000256" key="6">
    <source>
        <dbReference type="ARBA" id="ARBA00023212"/>
    </source>
</evidence>
<dbReference type="InterPro" id="IPR043129">
    <property type="entry name" value="ATPase_NBD"/>
</dbReference>
<dbReference type="EMBL" id="SPLM01000146">
    <property type="protein sequence ID" value="TMW55996.1"/>
    <property type="molecule type" value="Genomic_DNA"/>
</dbReference>
<dbReference type="Gene3D" id="3.30.420.40">
    <property type="match status" value="2"/>
</dbReference>
<dbReference type="FunFam" id="3.30.420.40:FF:000050">
    <property type="entry name" value="Actin, alpha skeletal muscle"/>
    <property type="match status" value="1"/>
</dbReference>
<comment type="subcellular location">
    <subcellularLocation>
        <location evidence="1">Cytoplasm</location>
        <location evidence="1">Cytoskeleton</location>
    </subcellularLocation>
</comment>
<dbReference type="OrthoDB" id="186060at2759"/>
<keyword evidence="6" id="KW-0206">Cytoskeleton</keyword>
<comment type="catalytic activity">
    <reaction evidence="7">
        <text>ATP + H2O = ADP + phosphate + H(+)</text>
        <dbReference type="Rhea" id="RHEA:13065"/>
        <dbReference type="ChEBI" id="CHEBI:15377"/>
        <dbReference type="ChEBI" id="CHEBI:15378"/>
        <dbReference type="ChEBI" id="CHEBI:30616"/>
        <dbReference type="ChEBI" id="CHEBI:43474"/>
        <dbReference type="ChEBI" id="CHEBI:456216"/>
    </reaction>
</comment>
<evidence type="ECO:0000256" key="5">
    <source>
        <dbReference type="ARBA" id="ARBA00022840"/>
    </source>
</evidence>
<dbReference type="AlphaFoldDB" id="A0A8K1FBD4"/>
<evidence type="ECO:0000256" key="7">
    <source>
        <dbReference type="ARBA" id="ARBA00049360"/>
    </source>
</evidence>
<sequence>MSEATEAIVIDNGSGVVKAGYAGEDTPRSVFATYTGKVKNPEWFAAQAPSLKGDLRDRETFVGAECQQYRDFLELVNPINRGIVEDWDSLEQIWEYIFAHELRINPETATMPILCTSSPSGSRQQQEKMAQIMFESQKACGFYVMHQCVLSLFASGRTRGIVVEVGHGSSHAIPIFEGYALPHAALHYNVGGMDISHRLHKLLAKRGHSFHLFQGQTINEIKEAAVVMGSMHDRSAIPPQPLGAASEGNQVIAEDGSKPFELPDGTILHVDKHTRLVPAEILFKPQDLGEEHPMKPTKGLHELVAESISMCDKDLQKDLYDAVILAGGTTMMPGFSKRFQEELMMLTKKPRLCVVPDAHVRERGYNSHRKIAAWIGGSIFASLPTFRDVHITKQEWEEYHEAIFDRKCF</sequence>
<dbReference type="Gene3D" id="3.90.640.10">
    <property type="entry name" value="Actin, Chain A, domain 4"/>
    <property type="match status" value="1"/>
</dbReference>
<evidence type="ECO:0000256" key="4">
    <source>
        <dbReference type="ARBA" id="ARBA00022801"/>
    </source>
</evidence>
<dbReference type="InterPro" id="IPR004000">
    <property type="entry name" value="Actin"/>
</dbReference>
<evidence type="ECO:0000256" key="1">
    <source>
        <dbReference type="ARBA" id="ARBA00004245"/>
    </source>
</evidence>
<dbReference type="SUPFAM" id="SSF53067">
    <property type="entry name" value="Actin-like ATPase domain"/>
    <property type="match status" value="2"/>
</dbReference>
<name>A0A8K1FBD4_PYTOL</name>
<evidence type="ECO:0000313" key="9">
    <source>
        <dbReference type="EMBL" id="TMW55996.1"/>
    </source>
</evidence>
<protein>
    <recommendedName>
        <fullName evidence="11">Actin</fullName>
    </recommendedName>
</protein>
<accession>A0A8K1FBD4</accession>
<reference evidence="9" key="1">
    <citation type="submission" date="2019-03" db="EMBL/GenBank/DDBJ databases">
        <title>Long read genome sequence of the mycoparasitic Pythium oligandrum ATCC 38472 isolated from sugarbeet rhizosphere.</title>
        <authorList>
            <person name="Gaulin E."/>
        </authorList>
    </citation>
    <scope>NUCLEOTIDE SEQUENCE</scope>
    <source>
        <strain evidence="9">ATCC 38472_TT</strain>
    </source>
</reference>
<gene>
    <name evidence="9" type="ORF">Poli38472_008644</name>
</gene>
<dbReference type="GO" id="GO:0005524">
    <property type="term" value="F:ATP binding"/>
    <property type="evidence" value="ECO:0007669"/>
    <property type="project" value="UniProtKB-KW"/>
</dbReference>
<evidence type="ECO:0000256" key="8">
    <source>
        <dbReference type="RuleBase" id="RU000487"/>
    </source>
</evidence>
<evidence type="ECO:0008006" key="11">
    <source>
        <dbReference type="Google" id="ProtNLM"/>
    </source>
</evidence>
<dbReference type="GO" id="GO:0005856">
    <property type="term" value="C:cytoskeleton"/>
    <property type="evidence" value="ECO:0007669"/>
    <property type="project" value="UniProtKB-SubCell"/>
</dbReference>
<organism evidence="9 10">
    <name type="scientific">Pythium oligandrum</name>
    <name type="common">Mycoparasitic fungus</name>
    <dbReference type="NCBI Taxonomy" id="41045"/>
    <lineage>
        <taxon>Eukaryota</taxon>
        <taxon>Sar</taxon>
        <taxon>Stramenopiles</taxon>
        <taxon>Oomycota</taxon>
        <taxon>Peronosporomycetes</taxon>
        <taxon>Pythiales</taxon>
        <taxon>Pythiaceae</taxon>
        <taxon>Pythium</taxon>
    </lineage>
</organism>
<evidence type="ECO:0000256" key="3">
    <source>
        <dbReference type="ARBA" id="ARBA00022741"/>
    </source>
</evidence>
<dbReference type="Pfam" id="PF00022">
    <property type="entry name" value="Actin"/>
    <property type="match status" value="1"/>
</dbReference>
<dbReference type="PANTHER" id="PTHR11937">
    <property type="entry name" value="ACTIN"/>
    <property type="match status" value="1"/>
</dbReference>